<accession>A0AAV0XWY9</accession>
<dbReference type="Proteomes" id="UP001160148">
    <property type="component" value="Unassembled WGS sequence"/>
</dbReference>
<reference evidence="1 2" key="1">
    <citation type="submission" date="2023-01" db="EMBL/GenBank/DDBJ databases">
        <authorList>
            <person name="Whitehead M."/>
        </authorList>
    </citation>
    <scope>NUCLEOTIDE SEQUENCE [LARGE SCALE GENOMIC DNA]</scope>
</reference>
<keyword evidence="2" id="KW-1185">Reference proteome</keyword>
<sequence>MRTRWRDPSGVRHHHCAAQCVCHAVQDFDQQHPNWIRHDGVEKKSDCKREQDQCHAVLVPYAFYYPTGIEENRHFAEKGLDALRNAL</sequence>
<comment type="caution">
    <text evidence="1">The sequence shown here is derived from an EMBL/GenBank/DDBJ whole genome shotgun (WGS) entry which is preliminary data.</text>
</comment>
<evidence type="ECO:0000313" key="1">
    <source>
        <dbReference type="EMBL" id="CAI6371736.1"/>
    </source>
</evidence>
<dbReference type="AlphaFoldDB" id="A0AAV0XWY9"/>
<name>A0AAV0XWY9_9HEMI</name>
<proteinExistence type="predicted"/>
<organism evidence="1 2">
    <name type="scientific">Macrosiphum euphorbiae</name>
    <name type="common">potato aphid</name>
    <dbReference type="NCBI Taxonomy" id="13131"/>
    <lineage>
        <taxon>Eukaryota</taxon>
        <taxon>Metazoa</taxon>
        <taxon>Ecdysozoa</taxon>
        <taxon>Arthropoda</taxon>
        <taxon>Hexapoda</taxon>
        <taxon>Insecta</taxon>
        <taxon>Pterygota</taxon>
        <taxon>Neoptera</taxon>
        <taxon>Paraneoptera</taxon>
        <taxon>Hemiptera</taxon>
        <taxon>Sternorrhyncha</taxon>
        <taxon>Aphidomorpha</taxon>
        <taxon>Aphidoidea</taxon>
        <taxon>Aphididae</taxon>
        <taxon>Macrosiphini</taxon>
        <taxon>Macrosiphum</taxon>
    </lineage>
</organism>
<protein>
    <submittedName>
        <fullName evidence="1">Uncharacterized protein</fullName>
    </submittedName>
</protein>
<evidence type="ECO:0000313" key="2">
    <source>
        <dbReference type="Proteomes" id="UP001160148"/>
    </source>
</evidence>
<gene>
    <name evidence="1" type="ORF">MEUPH1_LOCUS25706</name>
</gene>
<dbReference type="EMBL" id="CARXXK010001015">
    <property type="protein sequence ID" value="CAI6371736.1"/>
    <property type="molecule type" value="Genomic_DNA"/>
</dbReference>